<dbReference type="PROSITE" id="PS51273">
    <property type="entry name" value="GATASE_TYPE_1"/>
    <property type="match status" value="1"/>
</dbReference>
<dbReference type="HOGENOM" id="CLU_030756_2_1_9"/>
<dbReference type="AlphaFoldDB" id="D5Q869"/>
<dbReference type="GO" id="GO:0005829">
    <property type="term" value="C:cytosol"/>
    <property type="evidence" value="ECO:0007669"/>
    <property type="project" value="TreeGrafter"/>
</dbReference>
<gene>
    <name evidence="1" type="ORF">HMPREF0220_3103</name>
</gene>
<organism evidence="1 2">
    <name type="scientific">Clostridioides difficile NAP08</name>
    <dbReference type="NCBI Taxonomy" id="525259"/>
    <lineage>
        <taxon>Bacteria</taxon>
        <taxon>Bacillati</taxon>
        <taxon>Bacillota</taxon>
        <taxon>Clostridia</taxon>
        <taxon>Peptostreptococcales</taxon>
        <taxon>Peptostreptococcaceae</taxon>
        <taxon>Clostridioides</taxon>
    </lineage>
</organism>
<dbReference type="InterPro" id="IPR011697">
    <property type="entry name" value="Peptidase_C26"/>
</dbReference>
<dbReference type="InterPro" id="IPR044668">
    <property type="entry name" value="PuuD-like"/>
</dbReference>
<comment type="caution">
    <text evidence="1">The sequence shown here is derived from an EMBL/GenBank/DDBJ whole genome shotgun (WGS) entry which is preliminary data.</text>
</comment>
<proteinExistence type="predicted"/>
<evidence type="ECO:0000313" key="1">
    <source>
        <dbReference type="EMBL" id="EFH05979.1"/>
    </source>
</evidence>
<name>D5Q869_CLODI</name>
<dbReference type="CDD" id="cd01745">
    <property type="entry name" value="GATase1_2"/>
    <property type="match status" value="1"/>
</dbReference>
<evidence type="ECO:0000313" key="2">
    <source>
        <dbReference type="Proteomes" id="UP000003227"/>
    </source>
</evidence>
<dbReference type="RefSeq" id="WP_003422469.1">
    <property type="nucleotide sequence ID" value="NZ_GG770711.1"/>
</dbReference>
<accession>D5Q869</accession>
<dbReference type="SUPFAM" id="SSF52317">
    <property type="entry name" value="Class I glutamine amidotransferase-like"/>
    <property type="match status" value="1"/>
</dbReference>
<dbReference type="Proteomes" id="UP000003227">
    <property type="component" value="Unassembled WGS sequence"/>
</dbReference>
<protein>
    <submittedName>
        <fullName evidence="1">Peptidase C26</fullName>
    </submittedName>
</protein>
<dbReference type="InterPro" id="IPR029062">
    <property type="entry name" value="Class_I_gatase-like"/>
</dbReference>
<dbReference type="GO" id="GO:0006598">
    <property type="term" value="P:polyamine catabolic process"/>
    <property type="evidence" value="ECO:0007669"/>
    <property type="project" value="TreeGrafter"/>
</dbReference>
<dbReference type="Pfam" id="PF07722">
    <property type="entry name" value="Peptidase_C26"/>
    <property type="match status" value="1"/>
</dbReference>
<dbReference type="Gene3D" id="3.40.50.880">
    <property type="match status" value="1"/>
</dbReference>
<dbReference type="FunFam" id="3.40.50.880:FF:000030">
    <property type="entry name" value="Gamma-glutamyl-gamma-aminobutyrate hydrolase PuuD"/>
    <property type="match status" value="1"/>
</dbReference>
<dbReference type="PANTHER" id="PTHR43235">
    <property type="entry name" value="GLUTAMINE AMIDOTRANSFERASE PB2B2.05-RELATED"/>
    <property type="match status" value="1"/>
</dbReference>
<dbReference type="EMBL" id="ADNX01000081">
    <property type="protein sequence ID" value="EFH05979.1"/>
    <property type="molecule type" value="Genomic_DNA"/>
</dbReference>
<dbReference type="PANTHER" id="PTHR43235:SF1">
    <property type="entry name" value="GLUTAMINE AMIDOTRANSFERASE PB2B2.05-RELATED"/>
    <property type="match status" value="1"/>
</dbReference>
<sequence length="250" mass="28176">MKKLVKKKYPIIGISGNLLIDEGGMFPGYERAYVNNDYIQSVVMCEAIPYIVPIVYDDEIIKEQVSNIDALILSGGQDINPLIWKEEPHNKLGAISPKRDVFDMKLLKYALDMKKPVLGICRGEQIINVAEGGSLYQDLSLIEGAYIKHNQQHLSNIPTHTALIKEDTKLYEILGEKEILVNSFHHLVVNKVAPGYIVSATSKDGLIEAIEKEGSEFVIGIQWHPEMMTKDYDNMKKIFMAIVKEASKEK</sequence>
<reference evidence="1 2" key="1">
    <citation type="submission" date="2010-05" db="EMBL/GenBank/DDBJ databases">
        <authorList>
            <person name="Qin X."/>
            <person name="Bachman B."/>
            <person name="Battles P."/>
            <person name="Bell A."/>
            <person name="Bess C."/>
            <person name="Bickham C."/>
            <person name="Chaboub L."/>
            <person name="Chen D."/>
            <person name="Coyle M."/>
            <person name="Deiros D.R."/>
            <person name="Dinh H."/>
            <person name="Forbes L."/>
            <person name="Fowler G."/>
            <person name="Francisco L."/>
            <person name="Fu Q."/>
            <person name="Gubbala S."/>
            <person name="Hale W."/>
            <person name="Han Y."/>
            <person name="Hemphill L."/>
            <person name="Highlander S.K."/>
            <person name="Hirani K."/>
            <person name="Hogues M."/>
            <person name="Jackson L."/>
            <person name="Jakkamsetti A."/>
            <person name="Javaid M."/>
            <person name="Jiang H."/>
            <person name="Korchina V."/>
            <person name="Kovar C."/>
            <person name="Lara F."/>
            <person name="Lee S."/>
            <person name="Mata R."/>
            <person name="Mathew T."/>
            <person name="Moen C."/>
            <person name="Morales K."/>
            <person name="Munidasa M."/>
            <person name="Nazareth L."/>
            <person name="Ngo R."/>
            <person name="Nguyen L."/>
            <person name="Okwuonu G."/>
            <person name="Ongeri F."/>
            <person name="Patil S."/>
            <person name="Petrosino J."/>
            <person name="Pham C."/>
            <person name="Pham P."/>
            <person name="Pu L.-L."/>
            <person name="Puazo M."/>
            <person name="Raj R."/>
            <person name="Reid J."/>
            <person name="Rouhana J."/>
            <person name="Saada N."/>
            <person name="Shang Y."/>
            <person name="Simmons D."/>
            <person name="Thornton R."/>
            <person name="Warren J."/>
            <person name="Weissenberger G."/>
            <person name="Zhang J."/>
            <person name="Zhang L."/>
            <person name="Zhou C."/>
            <person name="Zhu D."/>
            <person name="Muzny D."/>
            <person name="Worley K."/>
            <person name="Gibbs R."/>
        </authorList>
    </citation>
    <scope>NUCLEOTIDE SEQUENCE [LARGE SCALE GENOMIC DNA]</scope>
    <source>
        <strain evidence="1 2">NAP08</strain>
    </source>
</reference>
<dbReference type="GO" id="GO:0033969">
    <property type="term" value="F:gamma-glutamyl-gamma-aminobutyrate hydrolase activity"/>
    <property type="evidence" value="ECO:0007669"/>
    <property type="project" value="TreeGrafter"/>
</dbReference>